<dbReference type="GeneID" id="34685743"/>
<evidence type="ECO:0000256" key="4">
    <source>
        <dbReference type="ARBA" id="ARBA00022824"/>
    </source>
</evidence>
<evidence type="ECO:0000256" key="3">
    <source>
        <dbReference type="ARBA" id="ARBA00022801"/>
    </source>
</evidence>
<dbReference type="GO" id="GO:0008654">
    <property type="term" value="P:phospholipid biosynthetic process"/>
    <property type="evidence" value="ECO:0007669"/>
    <property type="project" value="EnsemblFungi"/>
</dbReference>
<feature type="transmembrane region" description="Helical" evidence="8">
    <location>
        <begin position="12"/>
        <end position="28"/>
    </location>
</feature>
<keyword evidence="2 8" id="KW-0812">Transmembrane</keyword>
<dbReference type="HOGENOM" id="CLU_086757_0_0_1"/>
<feature type="transmembrane region" description="Helical" evidence="8">
    <location>
        <begin position="195"/>
        <end position="222"/>
    </location>
</feature>
<dbReference type="STRING" id="1245769.A0A0C7N9X1"/>
<dbReference type="GO" id="GO:0005789">
    <property type="term" value="C:endoplasmic reticulum membrane"/>
    <property type="evidence" value="ECO:0007669"/>
    <property type="project" value="UniProtKB-SubCell"/>
</dbReference>
<proteinExistence type="predicted"/>
<dbReference type="PANTHER" id="PTHR23129">
    <property type="entry name" value="ACYL-COENZYME A DIPHOSPHATASE FITM2"/>
    <property type="match status" value="1"/>
</dbReference>
<keyword evidence="6" id="KW-0443">Lipid metabolism</keyword>
<name>A0A0C7N9X1_9SACH</name>
<protein>
    <submittedName>
        <fullName evidence="9">LALA0S05e02014g1_1</fullName>
    </submittedName>
</protein>
<dbReference type="InterPro" id="IPR019388">
    <property type="entry name" value="FIT"/>
</dbReference>
<gene>
    <name evidence="9" type="ORF">LALA0_S05e02014g</name>
</gene>
<feature type="transmembrane region" description="Helical" evidence="8">
    <location>
        <begin position="113"/>
        <end position="132"/>
    </location>
</feature>
<keyword evidence="4" id="KW-0256">Endoplasmic reticulum</keyword>
<accession>A0A0C7N9X1</accession>
<dbReference type="GO" id="GO:0010945">
    <property type="term" value="F:coenzyme A diphosphatase activity"/>
    <property type="evidence" value="ECO:0007669"/>
    <property type="project" value="InterPro"/>
</dbReference>
<dbReference type="GO" id="GO:0005788">
    <property type="term" value="C:endoplasmic reticulum lumen"/>
    <property type="evidence" value="ECO:0007669"/>
    <property type="project" value="EnsemblFungi"/>
</dbReference>
<dbReference type="PANTHER" id="PTHR23129:SF0">
    <property type="entry name" value="ACYL-COENZYME A DIPHOSPHATASE FITM2"/>
    <property type="match status" value="1"/>
</dbReference>
<dbReference type="OrthoDB" id="5579088at2759"/>
<comment type="subcellular location">
    <subcellularLocation>
        <location evidence="1">Endoplasmic reticulum membrane</location>
        <topology evidence="1">Multi-pass membrane protein</topology>
    </subcellularLocation>
</comment>
<keyword evidence="3" id="KW-0378">Hydrolase</keyword>
<evidence type="ECO:0000256" key="5">
    <source>
        <dbReference type="ARBA" id="ARBA00022989"/>
    </source>
</evidence>
<dbReference type="Pfam" id="PF10261">
    <property type="entry name" value="FIT"/>
    <property type="match status" value="1"/>
</dbReference>
<keyword evidence="5 8" id="KW-1133">Transmembrane helix</keyword>
<feature type="transmembrane region" description="Helical" evidence="8">
    <location>
        <begin position="48"/>
        <end position="71"/>
    </location>
</feature>
<organism evidence="9 10">
    <name type="scientific">Lachancea lanzarotensis</name>
    <dbReference type="NCBI Taxonomy" id="1245769"/>
    <lineage>
        <taxon>Eukaryota</taxon>
        <taxon>Fungi</taxon>
        <taxon>Dikarya</taxon>
        <taxon>Ascomycota</taxon>
        <taxon>Saccharomycotina</taxon>
        <taxon>Saccharomycetes</taxon>
        <taxon>Saccharomycetales</taxon>
        <taxon>Saccharomycetaceae</taxon>
        <taxon>Lachancea</taxon>
    </lineage>
</organism>
<sequence length="256" mass="29042">MYKFIQDRRYLFIYPCAFLLGLVVNLVVNSSQLDHQKDTFYLLSSGNWINQIFAYRGNLIWSFLFIALACFQVQLRVSRAYSLPLDARNVNQRNNKTLLQAVKPYFAKIVVKNLALLGVFLVIDGIFVWTGGSCTTSTTKSAETCRKQGGEWVNGFDVSGHFCFLTTVSLILWEELRSARQYMTANEIDVSSSKIWLVLQSVVVGVLIVWGFVLCVTAIYYHTVLEKVLGLAMGYIGPGIMYWAIPNSPKLRTLLY</sequence>
<evidence type="ECO:0000313" key="10">
    <source>
        <dbReference type="Proteomes" id="UP000054304"/>
    </source>
</evidence>
<keyword evidence="10" id="KW-1185">Reference proteome</keyword>
<evidence type="ECO:0000256" key="1">
    <source>
        <dbReference type="ARBA" id="ARBA00004477"/>
    </source>
</evidence>
<evidence type="ECO:0000256" key="2">
    <source>
        <dbReference type="ARBA" id="ARBA00022692"/>
    </source>
</evidence>
<reference evidence="9 10" key="1">
    <citation type="submission" date="2014-12" db="EMBL/GenBank/DDBJ databases">
        <authorList>
            <person name="Neuveglise Cecile"/>
        </authorList>
    </citation>
    <scope>NUCLEOTIDE SEQUENCE [LARGE SCALE GENOMIC DNA]</scope>
    <source>
        <strain evidence="9 10">CBS 12615</strain>
    </source>
</reference>
<keyword evidence="7 8" id="KW-0472">Membrane</keyword>
<dbReference type="EMBL" id="LN736364">
    <property type="protein sequence ID" value="CEP62281.1"/>
    <property type="molecule type" value="Genomic_DNA"/>
</dbReference>
<dbReference type="AlphaFoldDB" id="A0A0C7N9X1"/>
<dbReference type="Proteomes" id="UP000054304">
    <property type="component" value="Unassembled WGS sequence"/>
</dbReference>
<feature type="transmembrane region" description="Helical" evidence="8">
    <location>
        <begin position="228"/>
        <end position="245"/>
    </location>
</feature>
<evidence type="ECO:0000256" key="8">
    <source>
        <dbReference type="SAM" id="Phobius"/>
    </source>
</evidence>
<dbReference type="GO" id="GO:0140042">
    <property type="term" value="P:lipid droplet formation"/>
    <property type="evidence" value="ECO:0007669"/>
    <property type="project" value="EnsemblFungi"/>
</dbReference>
<evidence type="ECO:0000256" key="7">
    <source>
        <dbReference type="ARBA" id="ARBA00023136"/>
    </source>
</evidence>
<dbReference type="RefSeq" id="XP_022628508.1">
    <property type="nucleotide sequence ID" value="XM_022772156.1"/>
</dbReference>
<evidence type="ECO:0000313" key="9">
    <source>
        <dbReference type="EMBL" id="CEP62281.1"/>
    </source>
</evidence>
<evidence type="ECO:0000256" key="6">
    <source>
        <dbReference type="ARBA" id="ARBA00023098"/>
    </source>
</evidence>